<dbReference type="GO" id="GO:0044778">
    <property type="term" value="P:meiotic DNA integrity checkpoint signaling"/>
    <property type="evidence" value="ECO:0007669"/>
    <property type="project" value="TreeGrafter"/>
</dbReference>
<keyword evidence="7" id="KW-1185">Reference proteome</keyword>
<evidence type="ECO:0000256" key="4">
    <source>
        <dbReference type="PIRNR" id="PIRNR011312"/>
    </source>
</evidence>
<dbReference type="InterPro" id="IPR007150">
    <property type="entry name" value="HUS1/Mec3"/>
</dbReference>
<dbReference type="GO" id="GO:0005730">
    <property type="term" value="C:nucleolus"/>
    <property type="evidence" value="ECO:0007669"/>
    <property type="project" value="InterPro"/>
</dbReference>
<sequence length="339" mass="37383">MRFKARLRVERASDWQRLLGVLARLDHTAVLHLTPPEDDRVEWIVLSRAVEVDLSGSRGGGAWMAMERDAWFGGYRIESQSGHHIALEMDLGNVLRALRSVVGAHEAQVRLAKKGVPVLTVEIRTADHGHDHDGGAPAWDVVQHVPVRVMDAGRLQELREPETEAGVYGVVMPLPARLSAAVDRMRPFACAPGQASEVRALRLVMERSPHQPAEATFHIGVHNEALEVQASYLRLKVATVDEPTQAARNASHVDDGAVAGGDVERENAPDVRNATSTPPRSNTLRREAVVDARELARVLQAHTVFSSQVFCFLFQACALFHFSSNDLEVSYYLPLRESA</sequence>
<evidence type="ECO:0000313" key="7">
    <source>
        <dbReference type="Proteomes" id="UP001301350"/>
    </source>
</evidence>
<gene>
    <name evidence="6" type="ORF">CDCA_CDCA03G0984</name>
</gene>
<dbReference type="GO" id="GO:0033314">
    <property type="term" value="P:mitotic DNA replication checkpoint signaling"/>
    <property type="evidence" value="ECO:0007669"/>
    <property type="project" value="TreeGrafter"/>
</dbReference>
<dbReference type="GO" id="GO:0035861">
    <property type="term" value="C:site of double-strand break"/>
    <property type="evidence" value="ECO:0007669"/>
    <property type="project" value="TreeGrafter"/>
</dbReference>
<dbReference type="PANTHER" id="PTHR12900">
    <property type="entry name" value="MITOTIC AND DNA DAMAGE CHECKPOINT PROTEIN HUS1"/>
    <property type="match status" value="1"/>
</dbReference>
<proteinExistence type="inferred from homology"/>
<evidence type="ECO:0000313" key="6">
    <source>
        <dbReference type="EMBL" id="KAK4534959.1"/>
    </source>
</evidence>
<dbReference type="GO" id="GO:0031573">
    <property type="term" value="P:mitotic intra-S DNA damage checkpoint signaling"/>
    <property type="evidence" value="ECO:0007669"/>
    <property type="project" value="TreeGrafter"/>
</dbReference>
<evidence type="ECO:0000256" key="1">
    <source>
        <dbReference type="ARBA" id="ARBA00004123"/>
    </source>
</evidence>
<comment type="caution">
    <text evidence="6">The sequence shown here is derived from an EMBL/GenBank/DDBJ whole genome shotgun (WGS) entry which is preliminary data.</text>
</comment>
<comment type="subcellular location">
    <subcellularLocation>
        <location evidence="1">Nucleus</location>
    </subcellularLocation>
</comment>
<reference evidence="6 7" key="1">
    <citation type="submission" date="2022-07" db="EMBL/GenBank/DDBJ databases">
        <title>Genome-wide signatures of adaptation to extreme environments.</title>
        <authorList>
            <person name="Cho C.H."/>
            <person name="Yoon H.S."/>
        </authorList>
    </citation>
    <scope>NUCLEOTIDE SEQUENCE [LARGE SCALE GENOMIC DNA]</scope>
    <source>
        <strain evidence="6 7">DBV 063 E5</strain>
    </source>
</reference>
<dbReference type="GO" id="GO:0006289">
    <property type="term" value="P:nucleotide-excision repair"/>
    <property type="evidence" value="ECO:0007669"/>
    <property type="project" value="TreeGrafter"/>
</dbReference>
<keyword evidence="3" id="KW-0539">Nucleus</keyword>
<comment type="similarity">
    <text evidence="2 4">Belongs to the HUS1 family.</text>
</comment>
<protein>
    <recommendedName>
        <fullName evidence="4">Checkpoint protein</fullName>
    </recommendedName>
</protein>
<dbReference type="PANTHER" id="PTHR12900:SF0">
    <property type="entry name" value="CHECKPOINT PROTEIN"/>
    <property type="match status" value="1"/>
</dbReference>
<feature type="compositionally biased region" description="Polar residues" evidence="5">
    <location>
        <begin position="273"/>
        <end position="282"/>
    </location>
</feature>
<dbReference type="GO" id="GO:0000723">
    <property type="term" value="P:telomere maintenance"/>
    <property type="evidence" value="ECO:0007669"/>
    <property type="project" value="TreeGrafter"/>
</dbReference>
<dbReference type="GO" id="GO:0030896">
    <property type="term" value="C:checkpoint clamp complex"/>
    <property type="evidence" value="ECO:0007669"/>
    <property type="project" value="InterPro"/>
</dbReference>
<evidence type="ECO:0000256" key="3">
    <source>
        <dbReference type="ARBA" id="ARBA00023242"/>
    </source>
</evidence>
<evidence type="ECO:0000256" key="2">
    <source>
        <dbReference type="ARBA" id="ARBA00005563"/>
    </source>
</evidence>
<dbReference type="PIRSF" id="PIRSF011312">
    <property type="entry name" value="Cell_cycle_HUS1"/>
    <property type="match status" value="1"/>
</dbReference>
<dbReference type="Gene3D" id="3.70.10.10">
    <property type="match status" value="1"/>
</dbReference>
<dbReference type="GO" id="GO:0000724">
    <property type="term" value="P:double-strand break repair via homologous recombination"/>
    <property type="evidence" value="ECO:0007669"/>
    <property type="project" value="TreeGrafter"/>
</dbReference>
<organism evidence="6 7">
    <name type="scientific">Cyanidium caldarium</name>
    <name type="common">Red alga</name>
    <dbReference type="NCBI Taxonomy" id="2771"/>
    <lineage>
        <taxon>Eukaryota</taxon>
        <taxon>Rhodophyta</taxon>
        <taxon>Bangiophyceae</taxon>
        <taxon>Cyanidiales</taxon>
        <taxon>Cyanidiaceae</taxon>
        <taxon>Cyanidium</taxon>
    </lineage>
</organism>
<dbReference type="InterPro" id="IPR016580">
    <property type="entry name" value="HUS1"/>
</dbReference>
<dbReference type="AlphaFoldDB" id="A0AAV9IRM4"/>
<evidence type="ECO:0000256" key="5">
    <source>
        <dbReference type="SAM" id="MobiDB-lite"/>
    </source>
</evidence>
<dbReference type="Pfam" id="PF04005">
    <property type="entry name" value="Hus1"/>
    <property type="match status" value="1"/>
</dbReference>
<name>A0AAV9IRM4_CYACA</name>
<dbReference type="Proteomes" id="UP001301350">
    <property type="component" value="Unassembled WGS sequence"/>
</dbReference>
<feature type="region of interest" description="Disordered" evidence="5">
    <location>
        <begin position="246"/>
        <end position="282"/>
    </location>
</feature>
<accession>A0AAV9IRM4</accession>
<dbReference type="EMBL" id="JANCYW010000003">
    <property type="protein sequence ID" value="KAK4534959.1"/>
    <property type="molecule type" value="Genomic_DNA"/>
</dbReference>